<gene>
    <name evidence="2" type="ORF">ACFP1L_10135</name>
</gene>
<organism evidence="2 3">
    <name type="scientific">Lactiplantibacillus nangangensis</name>
    <dbReference type="NCBI Taxonomy" id="2559917"/>
    <lineage>
        <taxon>Bacteria</taxon>
        <taxon>Bacillati</taxon>
        <taxon>Bacillota</taxon>
        <taxon>Bacilli</taxon>
        <taxon>Lactobacillales</taxon>
        <taxon>Lactobacillaceae</taxon>
        <taxon>Lactiplantibacillus</taxon>
    </lineage>
</organism>
<keyword evidence="3" id="KW-1185">Reference proteome</keyword>
<evidence type="ECO:0000259" key="1">
    <source>
        <dbReference type="SMART" id="SM00966"/>
    </source>
</evidence>
<dbReference type="RefSeq" id="WP_137616467.1">
    <property type="nucleotide sequence ID" value="NZ_BJDI01000009.1"/>
</dbReference>
<reference evidence="3" key="1">
    <citation type="journal article" date="2019" name="Int. J. Syst. Evol. Microbiol.">
        <title>The Global Catalogue of Microorganisms (GCM) 10K type strain sequencing project: providing services to taxonomists for standard genome sequencing and annotation.</title>
        <authorList>
            <consortium name="The Broad Institute Genomics Platform"/>
            <consortium name="The Broad Institute Genome Sequencing Center for Infectious Disease"/>
            <person name="Wu L."/>
            <person name="Ma J."/>
        </authorList>
    </citation>
    <scope>NUCLEOTIDE SEQUENCE [LARGE SCALE GENOMIC DNA]</scope>
    <source>
        <strain evidence="3">CCM 8930</strain>
    </source>
</reference>
<dbReference type="Proteomes" id="UP001596171">
    <property type="component" value="Unassembled WGS sequence"/>
</dbReference>
<feature type="domain" description="SpoVT-AbrB" evidence="1">
    <location>
        <begin position="7"/>
        <end position="54"/>
    </location>
</feature>
<dbReference type="Gene3D" id="2.10.260.10">
    <property type="match status" value="1"/>
</dbReference>
<dbReference type="SMART" id="SM00966">
    <property type="entry name" value="SpoVT_AbrB"/>
    <property type="match status" value="1"/>
</dbReference>
<evidence type="ECO:0000313" key="3">
    <source>
        <dbReference type="Proteomes" id="UP001596171"/>
    </source>
</evidence>
<protein>
    <submittedName>
        <fullName evidence="2">AbrB family transcriptional regulator</fullName>
    </submittedName>
</protein>
<dbReference type="InterPro" id="IPR037914">
    <property type="entry name" value="SpoVT-AbrB_sf"/>
</dbReference>
<dbReference type="SUPFAM" id="SSF89447">
    <property type="entry name" value="AbrB/MazE/MraZ-like"/>
    <property type="match status" value="1"/>
</dbReference>
<dbReference type="EMBL" id="JBHSSE010000019">
    <property type="protein sequence ID" value="MFC6202228.1"/>
    <property type="molecule type" value="Genomic_DNA"/>
</dbReference>
<comment type="caution">
    <text evidence="2">The sequence shown here is derived from an EMBL/GenBank/DDBJ whole genome shotgun (WGS) entry which is preliminary data.</text>
</comment>
<evidence type="ECO:0000313" key="2">
    <source>
        <dbReference type="EMBL" id="MFC6202228.1"/>
    </source>
</evidence>
<accession>A0ABW1SKX6</accession>
<name>A0ABW1SKX6_9LACO</name>
<dbReference type="InterPro" id="IPR007159">
    <property type="entry name" value="SpoVT-AbrB_dom"/>
</dbReference>
<sequence length="87" mass="9947">MVSTKIVKLGNSQGIRLQKSLLKQVGLIDPINSPVQVSVEDGKIIIVPEQTKSKLMQRFDGFDLEQYWQENDPQEYDWGKPVGKELF</sequence>
<proteinExistence type="predicted"/>